<dbReference type="Proteomes" id="UP000439424">
    <property type="component" value="Unassembled WGS sequence"/>
</dbReference>
<accession>A0A6I4HUD0</accession>
<sequence length="81" mass="10078">MLNRLIQKKWYKYQQAKKAKTFDSHWYMRFGWLEQPFTTLEQLDSLFEIHSPRKFTFADSFYAHENGRHFIFFEEVDDQHP</sequence>
<dbReference type="EMBL" id="WPIP01000632">
    <property type="protein sequence ID" value="MVM94287.1"/>
    <property type="molecule type" value="Genomic_DNA"/>
</dbReference>
<protein>
    <submittedName>
        <fullName evidence="1">Uncharacterized protein</fullName>
    </submittedName>
</protein>
<dbReference type="AlphaFoldDB" id="A0A6I4HUD0"/>
<evidence type="ECO:0000313" key="1">
    <source>
        <dbReference type="EMBL" id="MVM94287.1"/>
    </source>
</evidence>
<gene>
    <name evidence="1" type="ORF">GNY86_22410</name>
</gene>
<name>A0A6I4HUD0_ACIBA</name>
<proteinExistence type="predicted"/>
<comment type="caution">
    <text evidence="1">The sequence shown here is derived from an EMBL/GenBank/DDBJ whole genome shotgun (WGS) entry which is preliminary data.</text>
</comment>
<evidence type="ECO:0000313" key="2">
    <source>
        <dbReference type="Proteomes" id="UP000439424"/>
    </source>
</evidence>
<organism evidence="1 2">
    <name type="scientific">Acinetobacter baumannii</name>
    <dbReference type="NCBI Taxonomy" id="470"/>
    <lineage>
        <taxon>Bacteria</taxon>
        <taxon>Pseudomonadati</taxon>
        <taxon>Pseudomonadota</taxon>
        <taxon>Gammaproteobacteria</taxon>
        <taxon>Moraxellales</taxon>
        <taxon>Moraxellaceae</taxon>
        <taxon>Acinetobacter</taxon>
        <taxon>Acinetobacter calcoaceticus/baumannii complex</taxon>
    </lineage>
</organism>
<feature type="non-terminal residue" evidence="1">
    <location>
        <position position="81"/>
    </location>
</feature>
<reference evidence="1 2" key="1">
    <citation type="submission" date="2019-11" db="EMBL/GenBank/DDBJ databases">
        <title>Multidrug-resistant Acinetobacter baumannii moving toward extensively drug-resistant over fifteen years in South of Brazil.</title>
        <authorList>
            <person name="Fedrigo N.H."/>
            <person name="Cerdeira L."/>
            <person name="Fuga B."/>
            <person name="Marini P.V.B."/>
            <person name="Shinohara D.R."/>
            <person name="Carrara-Marroni F.E."/>
            <person name="Lincopan N."/>
            <person name="Tognim M.C.B."/>
        </authorList>
    </citation>
    <scope>NUCLEOTIDE SEQUENCE [LARGE SCALE GENOMIC DNA]</scope>
    <source>
        <strain evidence="1 2">Ac576</strain>
    </source>
</reference>